<keyword evidence="1" id="KW-0175">Coiled coil</keyword>
<comment type="caution">
    <text evidence="4">The sequence shown here is derived from an EMBL/GenBank/DDBJ whole genome shotgun (WGS) entry which is preliminary data.</text>
</comment>
<dbReference type="CDD" id="cd14686">
    <property type="entry name" value="bZIP"/>
    <property type="match status" value="1"/>
</dbReference>
<dbReference type="Proteomes" id="UP001383192">
    <property type="component" value="Unassembled WGS sequence"/>
</dbReference>
<proteinExistence type="predicted"/>
<dbReference type="EMBL" id="JAYKXP010000079">
    <property type="protein sequence ID" value="KAK7030284.1"/>
    <property type="molecule type" value="Genomic_DNA"/>
</dbReference>
<dbReference type="AlphaFoldDB" id="A0AAW0BVK6"/>
<accession>A0AAW0BVK6</accession>
<keyword evidence="3" id="KW-0812">Transmembrane</keyword>
<feature type="compositionally biased region" description="Low complexity" evidence="2">
    <location>
        <begin position="411"/>
        <end position="439"/>
    </location>
</feature>
<evidence type="ECO:0000256" key="1">
    <source>
        <dbReference type="SAM" id="Coils"/>
    </source>
</evidence>
<evidence type="ECO:0000313" key="4">
    <source>
        <dbReference type="EMBL" id="KAK7030284.1"/>
    </source>
</evidence>
<keyword evidence="3" id="KW-1133">Transmembrane helix</keyword>
<evidence type="ECO:0000256" key="2">
    <source>
        <dbReference type="SAM" id="MobiDB-lite"/>
    </source>
</evidence>
<sequence length="518" mass="56596">MSHTTATSDSEEEDLIEEVPPLNISLPIGQLSDQRARQIIQEQQGHIEKLRATNSQLRLAVAELKAKLAVANSGRRGRKPKVTPKADTLYSREVVRTSGKQYSVMVSPWAAPSLFGRYPDPDTPEPQSSARYQTVASFDAGSILVLHRFLRDAELCRLAVESLSFRDEFIDEVNAQRSSGLFKVRQKAGLIFHDLGFPPEIWEAPNAPLRRANEGLRALLAPPADAGDAITGSALFASIFFPGRKYNMALLFFNDYQPKILRFLLFSSVNFDEKLVFRGKPIGKLWGITQLNTAAIVLSAIFLLFLLSGDSDLRPTGDHSNIKYWDNFKHYMELIDTNPSWAAALMKFFHDRVFNGHPEHPGLKAVTISNDTQAMNQAMLDLSVVDTANLSAMTALASTPSAEISSTLVVTDPTPSSTSSSRSTTPRPSASSSRSTTPQPSTPRPSTPVHEPVTSARESHPLFSDGTEISGQPLIVPAPRGRGHGRGRARGRGVAISNPPPAAAAPNTVQTRRSSRNK</sequence>
<reference evidence="4 5" key="1">
    <citation type="submission" date="2024-01" db="EMBL/GenBank/DDBJ databases">
        <title>A draft genome for a cacao thread blight-causing isolate of Paramarasmius palmivorus.</title>
        <authorList>
            <person name="Baruah I.K."/>
            <person name="Bukari Y."/>
            <person name="Amoako-Attah I."/>
            <person name="Meinhardt L.W."/>
            <person name="Bailey B.A."/>
            <person name="Cohen S.P."/>
        </authorList>
    </citation>
    <scope>NUCLEOTIDE SEQUENCE [LARGE SCALE GENOMIC DNA]</scope>
    <source>
        <strain evidence="4 5">GH-12</strain>
    </source>
</reference>
<feature type="region of interest" description="Disordered" evidence="2">
    <location>
        <begin position="402"/>
        <end position="518"/>
    </location>
</feature>
<evidence type="ECO:0000313" key="5">
    <source>
        <dbReference type="Proteomes" id="UP001383192"/>
    </source>
</evidence>
<feature type="coiled-coil region" evidence="1">
    <location>
        <begin position="40"/>
        <end position="67"/>
    </location>
</feature>
<name>A0AAW0BVK6_9AGAR</name>
<feature type="compositionally biased region" description="Basic residues" evidence="2">
    <location>
        <begin position="481"/>
        <end position="491"/>
    </location>
</feature>
<gene>
    <name evidence="4" type="ORF">VNI00_014301</name>
</gene>
<evidence type="ECO:0000256" key="3">
    <source>
        <dbReference type="SAM" id="Phobius"/>
    </source>
</evidence>
<protein>
    <submittedName>
        <fullName evidence="4">Uncharacterized protein</fullName>
    </submittedName>
</protein>
<keyword evidence="3" id="KW-0472">Membrane</keyword>
<organism evidence="4 5">
    <name type="scientific">Paramarasmius palmivorus</name>
    <dbReference type="NCBI Taxonomy" id="297713"/>
    <lineage>
        <taxon>Eukaryota</taxon>
        <taxon>Fungi</taxon>
        <taxon>Dikarya</taxon>
        <taxon>Basidiomycota</taxon>
        <taxon>Agaricomycotina</taxon>
        <taxon>Agaricomycetes</taxon>
        <taxon>Agaricomycetidae</taxon>
        <taxon>Agaricales</taxon>
        <taxon>Marasmiineae</taxon>
        <taxon>Marasmiaceae</taxon>
        <taxon>Paramarasmius</taxon>
    </lineage>
</organism>
<keyword evidence="5" id="KW-1185">Reference proteome</keyword>
<feature type="transmembrane region" description="Helical" evidence="3">
    <location>
        <begin position="285"/>
        <end position="307"/>
    </location>
</feature>